<keyword evidence="3" id="KW-1185">Reference proteome</keyword>
<dbReference type="Gene3D" id="2.60.40.10">
    <property type="entry name" value="Immunoglobulins"/>
    <property type="match status" value="1"/>
</dbReference>
<dbReference type="Gene3D" id="1.10.10.60">
    <property type="entry name" value="Homeodomain-like"/>
    <property type="match status" value="1"/>
</dbReference>
<protein>
    <recommendedName>
        <fullName evidence="1">Myb/SANT-like DNA-binding domain-containing protein</fullName>
    </recommendedName>
</protein>
<dbReference type="SUPFAM" id="SSF48726">
    <property type="entry name" value="Immunoglobulin"/>
    <property type="match status" value="1"/>
</dbReference>
<organism evidence="2 3">
    <name type="scientific">Coregonus suidteri</name>
    <dbReference type="NCBI Taxonomy" id="861788"/>
    <lineage>
        <taxon>Eukaryota</taxon>
        <taxon>Metazoa</taxon>
        <taxon>Chordata</taxon>
        <taxon>Craniata</taxon>
        <taxon>Vertebrata</taxon>
        <taxon>Euteleostomi</taxon>
        <taxon>Actinopterygii</taxon>
        <taxon>Neopterygii</taxon>
        <taxon>Teleostei</taxon>
        <taxon>Protacanthopterygii</taxon>
        <taxon>Salmoniformes</taxon>
        <taxon>Salmonidae</taxon>
        <taxon>Coregoninae</taxon>
        <taxon>Coregonus</taxon>
    </lineage>
</organism>
<evidence type="ECO:0000313" key="2">
    <source>
        <dbReference type="EMBL" id="KAK6290802.1"/>
    </source>
</evidence>
<dbReference type="InterPro" id="IPR044822">
    <property type="entry name" value="Myb_DNA-bind_4"/>
</dbReference>
<dbReference type="EMBL" id="JAGTTL010000278">
    <property type="protein sequence ID" value="KAK6290802.1"/>
    <property type="molecule type" value="Genomic_DNA"/>
</dbReference>
<dbReference type="InterPro" id="IPR036179">
    <property type="entry name" value="Ig-like_dom_sf"/>
</dbReference>
<evidence type="ECO:0000313" key="3">
    <source>
        <dbReference type="Proteomes" id="UP001356427"/>
    </source>
</evidence>
<dbReference type="InterPro" id="IPR013783">
    <property type="entry name" value="Ig-like_fold"/>
</dbReference>
<dbReference type="AlphaFoldDB" id="A0AAN8KGC7"/>
<name>A0AAN8KGC7_9TELE</name>
<sequence length="256" mass="28722">MLRWSGSVHIPSRVKRLKANFLQFCESKQSGGENVECEFYDQFVQIFGNKHLSCDSLAEESNGATDMGEVPGGQVHGTDLPWSIEETEALLDIWGIDRIQEDLRGNTELEHIYTEISQMMADQGFMKTAEQFTETLKVSVVTISNHWGEHETKSYFILNRLSGSEPHKPTTTMTFIFIFIWTLALWIQESRGQVTVTQTPAVETVSVGHSVSLSCKTSSAVNSDSNGQWLAWYHQKPGGAPKLLIYWAKTLQSGTI</sequence>
<dbReference type="Pfam" id="PF13837">
    <property type="entry name" value="Myb_DNA-bind_4"/>
    <property type="match status" value="1"/>
</dbReference>
<dbReference type="PANTHER" id="PTHR23267">
    <property type="entry name" value="IMMUNOGLOBULIN LIGHT CHAIN"/>
    <property type="match status" value="1"/>
</dbReference>
<feature type="domain" description="Myb/SANT-like DNA-binding" evidence="1">
    <location>
        <begin position="82"/>
        <end position="132"/>
    </location>
</feature>
<evidence type="ECO:0000259" key="1">
    <source>
        <dbReference type="Pfam" id="PF13837"/>
    </source>
</evidence>
<comment type="caution">
    <text evidence="2">The sequence shown here is derived from an EMBL/GenBank/DDBJ whole genome shotgun (WGS) entry which is preliminary data.</text>
</comment>
<accession>A0AAN8KGC7</accession>
<proteinExistence type="predicted"/>
<dbReference type="Proteomes" id="UP001356427">
    <property type="component" value="Unassembled WGS sequence"/>
</dbReference>
<reference evidence="2 3" key="1">
    <citation type="submission" date="2021-04" db="EMBL/GenBank/DDBJ databases">
        <authorList>
            <person name="De Guttry C."/>
            <person name="Zahm M."/>
            <person name="Klopp C."/>
            <person name="Cabau C."/>
            <person name="Louis A."/>
            <person name="Berthelot C."/>
            <person name="Parey E."/>
            <person name="Roest Crollius H."/>
            <person name="Montfort J."/>
            <person name="Robinson-Rechavi M."/>
            <person name="Bucao C."/>
            <person name="Bouchez O."/>
            <person name="Gislard M."/>
            <person name="Lluch J."/>
            <person name="Milhes M."/>
            <person name="Lampietro C."/>
            <person name="Lopez Roques C."/>
            <person name="Donnadieu C."/>
            <person name="Braasch I."/>
            <person name="Desvignes T."/>
            <person name="Postlethwait J."/>
            <person name="Bobe J."/>
            <person name="Wedekind C."/>
            <person name="Guiguen Y."/>
        </authorList>
    </citation>
    <scope>NUCLEOTIDE SEQUENCE [LARGE SCALE GENOMIC DNA]</scope>
    <source>
        <strain evidence="2">Cs_M1</strain>
        <tissue evidence="2">Blood</tissue>
    </source>
</reference>
<dbReference type="InterPro" id="IPR050150">
    <property type="entry name" value="IgV_Light_Chain"/>
</dbReference>
<gene>
    <name evidence="2" type="ORF">J4Q44_G00387970</name>
</gene>